<evidence type="ECO:0000313" key="1">
    <source>
        <dbReference type="EMBL" id="EAR20918.1"/>
    </source>
</evidence>
<accession>A4BTV4</accession>
<keyword evidence="2" id="KW-1185">Reference proteome</keyword>
<dbReference type="EMBL" id="AAOF01000015">
    <property type="protein sequence ID" value="EAR20918.1"/>
    <property type="molecule type" value="Genomic_DNA"/>
</dbReference>
<proteinExistence type="predicted"/>
<reference evidence="1 2" key="1">
    <citation type="submission" date="2006-02" db="EMBL/GenBank/DDBJ databases">
        <authorList>
            <person name="Waterbury J."/>
            <person name="Ferriera S."/>
            <person name="Johnson J."/>
            <person name="Kravitz S."/>
            <person name="Halpern A."/>
            <person name="Remington K."/>
            <person name="Beeson K."/>
            <person name="Tran B."/>
            <person name="Rogers Y.-H."/>
            <person name="Friedman R."/>
            <person name="Venter J.C."/>
        </authorList>
    </citation>
    <scope>NUCLEOTIDE SEQUENCE [LARGE SCALE GENOMIC DNA]</scope>
    <source>
        <strain evidence="1 2">Nb-231</strain>
    </source>
</reference>
<dbReference type="OrthoDB" id="9814566at2"/>
<comment type="caution">
    <text evidence="1">The sequence shown here is derived from an EMBL/GenBank/DDBJ whole genome shotgun (WGS) entry which is preliminary data.</text>
</comment>
<dbReference type="AlphaFoldDB" id="A4BTV4"/>
<dbReference type="Proteomes" id="UP000003374">
    <property type="component" value="Unassembled WGS sequence"/>
</dbReference>
<evidence type="ECO:0000313" key="2">
    <source>
        <dbReference type="Proteomes" id="UP000003374"/>
    </source>
</evidence>
<dbReference type="InterPro" id="IPR025990">
    <property type="entry name" value="zinc_ribbon_bacterial"/>
</dbReference>
<sequence>MQDVVEVQCPWCFELVELLIDPETEGHYIEDCEVCCRPWQISVVRDMGRTPQVSIERG</sequence>
<evidence type="ECO:0008006" key="3">
    <source>
        <dbReference type="Google" id="ProtNLM"/>
    </source>
</evidence>
<organism evidence="1 2">
    <name type="scientific">Nitrococcus mobilis Nb-231</name>
    <dbReference type="NCBI Taxonomy" id="314278"/>
    <lineage>
        <taxon>Bacteria</taxon>
        <taxon>Pseudomonadati</taxon>
        <taxon>Pseudomonadota</taxon>
        <taxon>Gammaproteobacteria</taxon>
        <taxon>Chromatiales</taxon>
        <taxon>Ectothiorhodospiraceae</taxon>
        <taxon>Nitrococcus</taxon>
    </lineage>
</organism>
<dbReference type="Pfam" id="PF14255">
    <property type="entry name" value="Zn_ribbon_21"/>
    <property type="match status" value="1"/>
</dbReference>
<dbReference type="HOGENOM" id="CLU_189936_1_0_6"/>
<protein>
    <recommendedName>
        <fullName evidence="3">CPXCG motif-containing cysteine-rich protein</fullName>
    </recommendedName>
</protein>
<gene>
    <name evidence="1" type="ORF">NB231_04047</name>
</gene>
<dbReference type="eggNOG" id="ENOG50318P7">
    <property type="taxonomic scope" value="Bacteria"/>
</dbReference>
<name>A4BTV4_9GAMM</name>
<dbReference type="RefSeq" id="WP_004999952.1">
    <property type="nucleotide sequence ID" value="NZ_CH672427.1"/>
</dbReference>